<dbReference type="SUPFAM" id="SSF55073">
    <property type="entry name" value="Nucleotide cyclase"/>
    <property type="match status" value="1"/>
</dbReference>
<evidence type="ECO:0000313" key="5">
    <source>
        <dbReference type="EMBL" id="GLS05723.1"/>
    </source>
</evidence>
<dbReference type="InterPro" id="IPR043128">
    <property type="entry name" value="Rev_trsase/Diguanyl_cyclase"/>
</dbReference>
<dbReference type="PANTHER" id="PTHR45138">
    <property type="entry name" value="REGULATORY COMPONENTS OF SENSORY TRANSDUCTION SYSTEM"/>
    <property type="match status" value="1"/>
</dbReference>
<comment type="catalytic activity">
    <reaction evidence="2">
        <text>2 GTP = 3',3'-c-di-GMP + 2 diphosphate</text>
        <dbReference type="Rhea" id="RHEA:24898"/>
        <dbReference type="ChEBI" id="CHEBI:33019"/>
        <dbReference type="ChEBI" id="CHEBI:37565"/>
        <dbReference type="ChEBI" id="CHEBI:58805"/>
        <dbReference type="EC" id="2.7.7.65"/>
    </reaction>
</comment>
<dbReference type="EMBL" id="BSOZ01000061">
    <property type="protein sequence ID" value="GLS05723.1"/>
    <property type="molecule type" value="Genomic_DNA"/>
</dbReference>
<dbReference type="EC" id="2.7.7.65" evidence="1"/>
<dbReference type="InterPro" id="IPR029787">
    <property type="entry name" value="Nucleotide_cyclase"/>
</dbReference>
<name>A0ABQ6BUQ1_9NEIS</name>
<evidence type="ECO:0000259" key="4">
    <source>
        <dbReference type="PROSITE" id="PS50887"/>
    </source>
</evidence>
<gene>
    <name evidence="5" type="ORF">GCM10007860_28800</name>
</gene>
<dbReference type="Proteomes" id="UP001156836">
    <property type="component" value="Unassembled WGS sequence"/>
</dbReference>
<dbReference type="Gene3D" id="3.30.70.270">
    <property type="match status" value="1"/>
</dbReference>
<reference evidence="6" key="1">
    <citation type="journal article" date="2019" name="Int. J. Syst. Evol. Microbiol.">
        <title>The Global Catalogue of Microorganisms (GCM) 10K type strain sequencing project: providing services to taxonomists for standard genome sequencing and annotation.</title>
        <authorList>
            <consortium name="The Broad Institute Genomics Platform"/>
            <consortium name="The Broad Institute Genome Sequencing Center for Infectious Disease"/>
            <person name="Wu L."/>
            <person name="Ma J."/>
        </authorList>
    </citation>
    <scope>NUCLEOTIDE SEQUENCE [LARGE SCALE GENOMIC DNA]</scope>
    <source>
        <strain evidence="6">NBRC 104970</strain>
    </source>
</reference>
<keyword evidence="3" id="KW-0472">Membrane</keyword>
<keyword evidence="3" id="KW-0812">Transmembrane</keyword>
<dbReference type="InterPro" id="IPR050469">
    <property type="entry name" value="Diguanylate_Cyclase"/>
</dbReference>
<accession>A0ABQ6BUQ1</accession>
<dbReference type="RefSeq" id="WP_026262753.1">
    <property type="nucleotide sequence ID" value="NZ_BAABUF010000024.1"/>
</dbReference>
<keyword evidence="6" id="KW-1185">Reference proteome</keyword>
<dbReference type="PANTHER" id="PTHR45138:SF9">
    <property type="entry name" value="DIGUANYLATE CYCLASE DGCM-RELATED"/>
    <property type="match status" value="1"/>
</dbReference>
<evidence type="ECO:0000256" key="3">
    <source>
        <dbReference type="SAM" id="Phobius"/>
    </source>
</evidence>
<evidence type="ECO:0000256" key="1">
    <source>
        <dbReference type="ARBA" id="ARBA00012528"/>
    </source>
</evidence>
<comment type="caution">
    <text evidence="5">The sequence shown here is derived from an EMBL/GenBank/DDBJ whole genome shotgun (WGS) entry which is preliminary data.</text>
</comment>
<organism evidence="5 6">
    <name type="scientific">Chitiniphilus shinanonensis</name>
    <dbReference type="NCBI Taxonomy" id="553088"/>
    <lineage>
        <taxon>Bacteria</taxon>
        <taxon>Pseudomonadati</taxon>
        <taxon>Pseudomonadota</taxon>
        <taxon>Betaproteobacteria</taxon>
        <taxon>Neisseriales</taxon>
        <taxon>Chitinibacteraceae</taxon>
        <taxon>Chitiniphilus</taxon>
    </lineage>
</organism>
<proteinExistence type="predicted"/>
<dbReference type="InterPro" id="IPR000160">
    <property type="entry name" value="GGDEF_dom"/>
</dbReference>
<feature type="transmembrane region" description="Helical" evidence="3">
    <location>
        <begin position="6"/>
        <end position="26"/>
    </location>
</feature>
<dbReference type="NCBIfam" id="TIGR00254">
    <property type="entry name" value="GGDEF"/>
    <property type="match status" value="1"/>
</dbReference>
<keyword evidence="3" id="KW-1133">Transmembrane helix</keyword>
<dbReference type="Pfam" id="PF00990">
    <property type="entry name" value="GGDEF"/>
    <property type="match status" value="1"/>
</dbReference>
<dbReference type="PROSITE" id="PS50887">
    <property type="entry name" value="GGDEF"/>
    <property type="match status" value="1"/>
</dbReference>
<dbReference type="SMART" id="SM00267">
    <property type="entry name" value="GGDEF"/>
    <property type="match status" value="1"/>
</dbReference>
<dbReference type="CDD" id="cd01949">
    <property type="entry name" value="GGDEF"/>
    <property type="match status" value="1"/>
</dbReference>
<sequence length="205" mass="22406">MSHPLPLAIWIALLGWLMTVLAIVGWRRERLARIQLRQLAEQRLGVDLLTGLPHRTAFLSHAEHEVNRSQRAGHALSALLVDIDDMRAVNAHYGHHGGDLALRHVAAACQGVVRDFDVLGRFSSEEVAILLPDTRLEGARAVAERIAVAVAARPVALEDGRSFTVRVTTGMAELASEVEDAEDLLLAADGSLRRAIERRKEQATG</sequence>
<feature type="domain" description="GGDEF" evidence="4">
    <location>
        <begin position="74"/>
        <end position="205"/>
    </location>
</feature>
<protein>
    <recommendedName>
        <fullName evidence="1">diguanylate cyclase</fullName>
        <ecNumber evidence="1">2.7.7.65</ecNumber>
    </recommendedName>
</protein>
<evidence type="ECO:0000256" key="2">
    <source>
        <dbReference type="ARBA" id="ARBA00034247"/>
    </source>
</evidence>
<evidence type="ECO:0000313" key="6">
    <source>
        <dbReference type="Proteomes" id="UP001156836"/>
    </source>
</evidence>